<dbReference type="InterPro" id="IPR014710">
    <property type="entry name" value="RmlC-like_jellyroll"/>
</dbReference>
<dbReference type="CDD" id="cd00038">
    <property type="entry name" value="CAP_ED"/>
    <property type="match status" value="1"/>
</dbReference>
<dbReference type="InterPro" id="IPR036388">
    <property type="entry name" value="WH-like_DNA-bd_sf"/>
</dbReference>
<dbReference type="PROSITE" id="PS50042">
    <property type="entry name" value="CNMP_BINDING_3"/>
    <property type="match status" value="1"/>
</dbReference>
<reference evidence="6 7" key="1">
    <citation type="submission" date="2020-08" db="EMBL/GenBank/DDBJ databases">
        <title>Genomic Encyclopedia of Type Strains, Phase III (KMG-III): the genomes of soil and plant-associated and newly described type strains.</title>
        <authorList>
            <person name="Whitman W."/>
        </authorList>
    </citation>
    <scope>NUCLEOTIDE SEQUENCE [LARGE SCALE GENOMIC DNA]</scope>
    <source>
        <strain evidence="6 7">CECT 8960</strain>
    </source>
</reference>
<dbReference type="InterPro" id="IPR012318">
    <property type="entry name" value="HTH_CRP"/>
</dbReference>
<dbReference type="PANTHER" id="PTHR24567:SF74">
    <property type="entry name" value="HTH-TYPE TRANSCRIPTIONAL REGULATOR ARCR"/>
    <property type="match status" value="1"/>
</dbReference>
<organism evidence="6 7">
    <name type="scientific">Actinophytocola algeriensis</name>
    <dbReference type="NCBI Taxonomy" id="1768010"/>
    <lineage>
        <taxon>Bacteria</taxon>
        <taxon>Bacillati</taxon>
        <taxon>Actinomycetota</taxon>
        <taxon>Actinomycetes</taxon>
        <taxon>Pseudonocardiales</taxon>
        <taxon>Pseudonocardiaceae</taxon>
    </lineage>
</organism>
<evidence type="ECO:0000256" key="2">
    <source>
        <dbReference type="ARBA" id="ARBA00023125"/>
    </source>
</evidence>
<dbReference type="SMART" id="SM00100">
    <property type="entry name" value="cNMP"/>
    <property type="match status" value="1"/>
</dbReference>
<dbReference type="SUPFAM" id="SSF51206">
    <property type="entry name" value="cAMP-binding domain-like"/>
    <property type="match status" value="1"/>
</dbReference>
<accession>A0A7W7QAQ0</accession>
<dbReference type="InterPro" id="IPR000595">
    <property type="entry name" value="cNMP-bd_dom"/>
</dbReference>
<dbReference type="GO" id="GO:0003677">
    <property type="term" value="F:DNA binding"/>
    <property type="evidence" value="ECO:0007669"/>
    <property type="project" value="UniProtKB-KW"/>
</dbReference>
<dbReference type="Gene3D" id="1.10.10.10">
    <property type="entry name" value="Winged helix-like DNA-binding domain superfamily/Winged helix DNA-binding domain"/>
    <property type="match status" value="1"/>
</dbReference>
<keyword evidence="3" id="KW-0804">Transcription</keyword>
<evidence type="ECO:0000259" key="4">
    <source>
        <dbReference type="PROSITE" id="PS50042"/>
    </source>
</evidence>
<dbReference type="Proteomes" id="UP000520767">
    <property type="component" value="Unassembled WGS sequence"/>
</dbReference>
<dbReference type="GO" id="GO:0003700">
    <property type="term" value="F:DNA-binding transcription factor activity"/>
    <property type="evidence" value="ECO:0007669"/>
    <property type="project" value="TreeGrafter"/>
</dbReference>
<name>A0A7W7QAQ0_9PSEU</name>
<dbReference type="PROSITE" id="PS51063">
    <property type="entry name" value="HTH_CRP_2"/>
    <property type="match status" value="1"/>
</dbReference>
<gene>
    <name evidence="6" type="ORF">FHR82_006430</name>
</gene>
<comment type="caution">
    <text evidence="6">The sequence shown here is derived from an EMBL/GenBank/DDBJ whole genome shotgun (WGS) entry which is preliminary data.</text>
</comment>
<dbReference type="InterPro" id="IPR036390">
    <property type="entry name" value="WH_DNA-bd_sf"/>
</dbReference>
<dbReference type="InterPro" id="IPR050397">
    <property type="entry name" value="Env_Response_Regulators"/>
</dbReference>
<dbReference type="PANTHER" id="PTHR24567">
    <property type="entry name" value="CRP FAMILY TRANSCRIPTIONAL REGULATORY PROTEIN"/>
    <property type="match status" value="1"/>
</dbReference>
<evidence type="ECO:0000313" key="7">
    <source>
        <dbReference type="Proteomes" id="UP000520767"/>
    </source>
</evidence>
<dbReference type="Pfam" id="PF13545">
    <property type="entry name" value="HTH_Crp_2"/>
    <property type="match status" value="1"/>
</dbReference>
<keyword evidence="2" id="KW-0238">DNA-binding</keyword>
<keyword evidence="7" id="KW-1185">Reference proteome</keyword>
<dbReference type="Pfam" id="PF00027">
    <property type="entry name" value="cNMP_binding"/>
    <property type="match status" value="1"/>
</dbReference>
<dbReference type="AlphaFoldDB" id="A0A7W7QAQ0"/>
<evidence type="ECO:0000256" key="3">
    <source>
        <dbReference type="ARBA" id="ARBA00023163"/>
    </source>
</evidence>
<keyword evidence="1" id="KW-0805">Transcription regulation</keyword>
<dbReference type="SUPFAM" id="SSF46785">
    <property type="entry name" value="Winged helix' DNA-binding domain"/>
    <property type="match status" value="1"/>
</dbReference>
<sequence>MTTGELVPETFLSYLDPADHEFLLGRGTTRRLPADTVLMHEGDPTNHVLVLLSGWVRVYRTTPDGQVVLLALRGPGDVIGDIAAMMDVPRTATVDSMQDTGFMQFRHDEFLACVHERPALGFALLKQMAARLRDSDAARVDFAAMDVAQRVASLLVHLADTHGSMTSRGVEVRMPLTQQDIANRVGGSLRAVARAVAAFRERGLLITARREFVVTTPEVLRSFSGNMPNGT</sequence>
<dbReference type="InterPro" id="IPR018490">
    <property type="entry name" value="cNMP-bd_dom_sf"/>
</dbReference>
<dbReference type="RefSeq" id="WP_184814247.1">
    <property type="nucleotide sequence ID" value="NZ_JACHJQ010000007.1"/>
</dbReference>
<dbReference type="SMART" id="SM00419">
    <property type="entry name" value="HTH_CRP"/>
    <property type="match status" value="1"/>
</dbReference>
<evidence type="ECO:0000256" key="1">
    <source>
        <dbReference type="ARBA" id="ARBA00023015"/>
    </source>
</evidence>
<proteinExistence type="predicted"/>
<feature type="domain" description="HTH crp-type" evidence="5">
    <location>
        <begin position="145"/>
        <end position="218"/>
    </location>
</feature>
<evidence type="ECO:0000313" key="6">
    <source>
        <dbReference type="EMBL" id="MBB4910172.1"/>
    </source>
</evidence>
<evidence type="ECO:0000259" key="5">
    <source>
        <dbReference type="PROSITE" id="PS51063"/>
    </source>
</evidence>
<dbReference type="GO" id="GO:0005829">
    <property type="term" value="C:cytosol"/>
    <property type="evidence" value="ECO:0007669"/>
    <property type="project" value="TreeGrafter"/>
</dbReference>
<feature type="domain" description="Cyclic nucleotide-binding" evidence="4">
    <location>
        <begin position="11"/>
        <end position="110"/>
    </location>
</feature>
<protein>
    <submittedName>
        <fullName evidence="6">CRP-like cAMP-binding protein</fullName>
    </submittedName>
</protein>
<dbReference type="EMBL" id="JACHJQ010000007">
    <property type="protein sequence ID" value="MBB4910172.1"/>
    <property type="molecule type" value="Genomic_DNA"/>
</dbReference>
<dbReference type="Gene3D" id="2.60.120.10">
    <property type="entry name" value="Jelly Rolls"/>
    <property type="match status" value="1"/>
</dbReference>